<feature type="transmembrane region" description="Helical" evidence="7">
    <location>
        <begin position="248"/>
        <end position="265"/>
    </location>
</feature>
<feature type="domain" description="ABC transmembrane type-1" evidence="9">
    <location>
        <begin position="105"/>
        <end position="293"/>
    </location>
</feature>
<dbReference type="PANTHER" id="PTHR30151">
    <property type="entry name" value="ALKANE SULFONATE ABC TRANSPORTER-RELATED, MEMBRANE SUBUNIT"/>
    <property type="match status" value="1"/>
</dbReference>
<dbReference type="Pfam" id="PF00528">
    <property type="entry name" value="BPD_transp_1"/>
    <property type="match status" value="1"/>
</dbReference>
<dbReference type="CDD" id="cd06261">
    <property type="entry name" value="TM_PBP2"/>
    <property type="match status" value="1"/>
</dbReference>
<dbReference type="InterPro" id="IPR000515">
    <property type="entry name" value="MetI-like"/>
</dbReference>
<dbReference type="EMBL" id="BAABFR010000039">
    <property type="protein sequence ID" value="GAA4394727.1"/>
    <property type="molecule type" value="Genomic_DNA"/>
</dbReference>
<comment type="subcellular location">
    <subcellularLocation>
        <location evidence="1 7">Cell membrane</location>
        <topology evidence="1 7">Multi-pass membrane protein</topology>
    </subcellularLocation>
</comment>
<evidence type="ECO:0000256" key="4">
    <source>
        <dbReference type="ARBA" id="ARBA00022692"/>
    </source>
</evidence>
<dbReference type="PROSITE" id="PS50928">
    <property type="entry name" value="ABC_TM1"/>
    <property type="match status" value="1"/>
</dbReference>
<evidence type="ECO:0000313" key="10">
    <source>
        <dbReference type="EMBL" id="GAA4394727.1"/>
    </source>
</evidence>
<evidence type="ECO:0000256" key="2">
    <source>
        <dbReference type="ARBA" id="ARBA00022448"/>
    </source>
</evidence>
<proteinExistence type="inferred from homology"/>
<evidence type="ECO:0000256" key="1">
    <source>
        <dbReference type="ARBA" id="ARBA00004651"/>
    </source>
</evidence>
<keyword evidence="6 7" id="KW-0472">Membrane</keyword>
<dbReference type="SUPFAM" id="SSF161098">
    <property type="entry name" value="MetI-like"/>
    <property type="match status" value="1"/>
</dbReference>
<feature type="compositionally biased region" description="Low complexity" evidence="8">
    <location>
        <begin position="1"/>
        <end position="21"/>
    </location>
</feature>
<evidence type="ECO:0000313" key="11">
    <source>
        <dbReference type="Proteomes" id="UP001500635"/>
    </source>
</evidence>
<feature type="transmembrane region" description="Helical" evidence="7">
    <location>
        <begin position="116"/>
        <end position="137"/>
    </location>
</feature>
<evidence type="ECO:0000256" key="8">
    <source>
        <dbReference type="SAM" id="MobiDB-lite"/>
    </source>
</evidence>
<dbReference type="Proteomes" id="UP001500635">
    <property type="component" value="Unassembled WGS sequence"/>
</dbReference>
<dbReference type="Gene3D" id="1.10.3720.10">
    <property type="entry name" value="MetI-like"/>
    <property type="match status" value="1"/>
</dbReference>
<keyword evidence="11" id="KW-1185">Reference proteome</keyword>
<protein>
    <recommendedName>
        <fullName evidence="9">ABC transmembrane type-1 domain-containing protein</fullName>
    </recommendedName>
</protein>
<reference evidence="11" key="1">
    <citation type="journal article" date="2019" name="Int. J. Syst. Evol. Microbiol.">
        <title>The Global Catalogue of Microorganisms (GCM) 10K type strain sequencing project: providing services to taxonomists for standard genome sequencing and annotation.</title>
        <authorList>
            <consortium name="The Broad Institute Genomics Platform"/>
            <consortium name="The Broad Institute Genome Sequencing Center for Infectious Disease"/>
            <person name="Wu L."/>
            <person name="Ma J."/>
        </authorList>
    </citation>
    <scope>NUCLEOTIDE SEQUENCE [LARGE SCALE GENOMIC DNA]</scope>
    <source>
        <strain evidence="11">JCM 17688</strain>
    </source>
</reference>
<keyword evidence="2 7" id="KW-0813">Transport</keyword>
<keyword evidence="4 7" id="KW-0812">Transmembrane</keyword>
<evidence type="ECO:0000256" key="5">
    <source>
        <dbReference type="ARBA" id="ARBA00022989"/>
    </source>
</evidence>
<dbReference type="InterPro" id="IPR035906">
    <property type="entry name" value="MetI-like_sf"/>
</dbReference>
<accession>A0ABP8JQQ3</accession>
<feature type="transmembrane region" description="Helical" evidence="7">
    <location>
        <begin position="149"/>
        <end position="167"/>
    </location>
</feature>
<evidence type="ECO:0000256" key="7">
    <source>
        <dbReference type="RuleBase" id="RU363032"/>
    </source>
</evidence>
<dbReference type="RefSeq" id="WP_344996598.1">
    <property type="nucleotide sequence ID" value="NZ_BAABFR010000039.1"/>
</dbReference>
<evidence type="ECO:0000259" key="9">
    <source>
        <dbReference type="PROSITE" id="PS50928"/>
    </source>
</evidence>
<comment type="caution">
    <text evidence="10">The sequence shown here is derived from an EMBL/GenBank/DDBJ whole genome shotgun (WGS) entry which is preliminary data.</text>
</comment>
<sequence length="307" mass="31602">MTAPAQSDAEAPTAAPAPSAPGTVDDARTGSVAGAVGRRVGWSALVVVVSIVVLLVIWWAGLKIFSIDPLVGKTPADVWNFFFDNHPRLGVRPQSQTAGQARSDALSALWTTLTDAALGFVVGMVVALVVASLFVLFDAFEFAFMPIAMLLRSVPLVAMAPLILLIFGHTKVAITLVGTIVVLFPALINIVLGLRSAAPEALDVIRVNGGGRLSALVRVQIPSALPNLLAAVRISVPGAMVGAMLGEWISGFSGFGGLIATAHGLGHSTEVWALAFVGVVVSIALYAVVSVIESAALAAWGPDAGRS</sequence>
<name>A0ABP8JQQ3_9ACTN</name>
<dbReference type="PANTHER" id="PTHR30151:SF41">
    <property type="entry name" value="ABC TRANSPORTER PERMEASE PROTEIN"/>
    <property type="match status" value="1"/>
</dbReference>
<evidence type="ECO:0000256" key="6">
    <source>
        <dbReference type="ARBA" id="ARBA00023136"/>
    </source>
</evidence>
<keyword evidence="5 7" id="KW-1133">Transmembrane helix</keyword>
<evidence type="ECO:0000256" key="3">
    <source>
        <dbReference type="ARBA" id="ARBA00022475"/>
    </source>
</evidence>
<keyword evidence="3" id="KW-1003">Cell membrane</keyword>
<feature type="transmembrane region" description="Helical" evidence="7">
    <location>
        <begin position="173"/>
        <end position="194"/>
    </location>
</feature>
<feature type="transmembrane region" description="Helical" evidence="7">
    <location>
        <begin position="272"/>
        <end position="300"/>
    </location>
</feature>
<feature type="transmembrane region" description="Helical" evidence="7">
    <location>
        <begin position="40"/>
        <end position="60"/>
    </location>
</feature>
<gene>
    <name evidence="10" type="ORF">GCM10023147_27110</name>
</gene>
<organism evidence="10 11">
    <name type="scientific">Tsukamurella soli</name>
    <dbReference type="NCBI Taxonomy" id="644556"/>
    <lineage>
        <taxon>Bacteria</taxon>
        <taxon>Bacillati</taxon>
        <taxon>Actinomycetota</taxon>
        <taxon>Actinomycetes</taxon>
        <taxon>Mycobacteriales</taxon>
        <taxon>Tsukamurellaceae</taxon>
        <taxon>Tsukamurella</taxon>
    </lineage>
</organism>
<feature type="region of interest" description="Disordered" evidence="8">
    <location>
        <begin position="1"/>
        <end position="26"/>
    </location>
</feature>
<comment type="similarity">
    <text evidence="7">Belongs to the binding-protein-dependent transport system permease family.</text>
</comment>